<dbReference type="Gene3D" id="3.10.450.360">
    <property type="match status" value="1"/>
</dbReference>
<name>A0A1M7LX09_9BACT</name>
<organism evidence="2 3">
    <name type="scientific">Chitinophaga jiangningensis</name>
    <dbReference type="NCBI Taxonomy" id="1419482"/>
    <lineage>
        <taxon>Bacteria</taxon>
        <taxon>Pseudomonadati</taxon>
        <taxon>Bacteroidota</taxon>
        <taxon>Chitinophagia</taxon>
        <taxon>Chitinophagales</taxon>
        <taxon>Chitinophagaceae</taxon>
        <taxon>Chitinophaga</taxon>
    </lineage>
</organism>
<accession>A0A1M7LX09</accession>
<dbReference type="RefSeq" id="WP_073086846.1">
    <property type="nucleotide sequence ID" value="NZ_FRBL01000011.1"/>
</dbReference>
<dbReference type="OrthoDB" id="671924at2"/>
<keyword evidence="1" id="KW-0732">Signal</keyword>
<dbReference type="AlphaFoldDB" id="A0A1M7LX09"/>
<keyword evidence="3" id="KW-1185">Reference proteome</keyword>
<feature type="signal peptide" evidence="1">
    <location>
        <begin position="1"/>
        <end position="23"/>
    </location>
</feature>
<dbReference type="EMBL" id="FRBL01000011">
    <property type="protein sequence ID" value="SHM82323.1"/>
    <property type="molecule type" value="Genomic_DNA"/>
</dbReference>
<protein>
    <submittedName>
        <fullName evidence="2">Putative beta-lactamase-inhibitor-like, PepSY-like</fullName>
    </submittedName>
</protein>
<gene>
    <name evidence="2" type="ORF">SAMN05444266_111172</name>
</gene>
<proteinExistence type="predicted"/>
<evidence type="ECO:0000256" key="1">
    <source>
        <dbReference type="SAM" id="SignalP"/>
    </source>
</evidence>
<evidence type="ECO:0000313" key="2">
    <source>
        <dbReference type="EMBL" id="SHM82323.1"/>
    </source>
</evidence>
<reference evidence="2 3" key="1">
    <citation type="submission" date="2016-11" db="EMBL/GenBank/DDBJ databases">
        <authorList>
            <person name="Jaros S."/>
            <person name="Januszkiewicz K."/>
            <person name="Wedrychowicz H."/>
        </authorList>
    </citation>
    <scope>NUCLEOTIDE SEQUENCE [LARGE SCALE GENOMIC DNA]</scope>
    <source>
        <strain evidence="2 3">DSM 27406</strain>
    </source>
</reference>
<sequence length="180" mass="20348">MKTLKKGLTLVMLLVAVALGATAQDQETLLKAERIKSDQLPPEVVAAYKKKFPSANLKDIVKIPTKTYKKDWEIDELHKPTGDEQYYTLYLSGTGMNLEALYDKKGNLIRANEVAKNVALPRTITTYIVTNYKGYNITKDKVKRFIEPNKINADWEVTVAKGGDTKRLFFDKNGSFIKSK</sequence>
<feature type="chain" id="PRO_5012229742" evidence="1">
    <location>
        <begin position="24"/>
        <end position="180"/>
    </location>
</feature>
<dbReference type="STRING" id="1419482.SAMN05444266_111172"/>
<evidence type="ECO:0000313" key="3">
    <source>
        <dbReference type="Proteomes" id="UP000184420"/>
    </source>
</evidence>
<dbReference type="SUPFAM" id="SSF160574">
    <property type="entry name" value="BT0923-like"/>
    <property type="match status" value="1"/>
</dbReference>
<dbReference type="Proteomes" id="UP000184420">
    <property type="component" value="Unassembled WGS sequence"/>
</dbReference>